<dbReference type="OMA" id="RRICHIF"/>
<dbReference type="SUPFAM" id="SSF56112">
    <property type="entry name" value="Protein kinase-like (PK-like)"/>
    <property type="match status" value="1"/>
</dbReference>
<evidence type="ECO:0000313" key="3">
    <source>
        <dbReference type="EMBL" id="EJU06304.1"/>
    </source>
</evidence>
<dbReference type="PROSITE" id="PS50011">
    <property type="entry name" value="PROTEIN_KINASE_DOM"/>
    <property type="match status" value="1"/>
</dbReference>
<feature type="domain" description="Protein kinase" evidence="2">
    <location>
        <begin position="371"/>
        <end position="585"/>
    </location>
</feature>
<dbReference type="Gene3D" id="1.10.510.10">
    <property type="entry name" value="Transferase(Phosphotransferase) domain 1"/>
    <property type="match status" value="1"/>
</dbReference>
<dbReference type="InterPro" id="IPR000719">
    <property type="entry name" value="Prot_kinase_dom"/>
</dbReference>
<accession>M5GBH1</accession>
<evidence type="ECO:0000256" key="1">
    <source>
        <dbReference type="SAM" id="MobiDB-lite"/>
    </source>
</evidence>
<dbReference type="STRING" id="1858805.M5GBH1"/>
<dbReference type="GO" id="GO:0005524">
    <property type="term" value="F:ATP binding"/>
    <property type="evidence" value="ECO:0007669"/>
    <property type="project" value="InterPro"/>
</dbReference>
<dbReference type="InterPro" id="IPR011009">
    <property type="entry name" value="Kinase-like_dom_sf"/>
</dbReference>
<dbReference type="Proteomes" id="UP000030653">
    <property type="component" value="Unassembled WGS sequence"/>
</dbReference>
<organism evidence="3 4">
    <name type="scientific">Dacryopinax primogenitus (strain DJM 731)</name>
    <name type="common">Brown rot fungus</name>
    <dbReference type="NCBI Taxonomy" id="1858805"/>
    <lineage>
        <taxon>Eukaryota</taxon>
        <taxon>Fungi</taxon>
        <taxon>Dikarya</taxon>
        <taxon>Basidiomycota</taxon>
        <taxon>Agaricomycotina</taxon>
        <taxon>Dacrymycetes</taxon>
        <taxon>Dacrymycetales</taxon>
        <taxon>Dacrymycetaceae</taxon>
        <taxon>Dacryopinax</taxon>
    </lineage>
</organism>
<reference evidence="3 4" key="1">
    <citation type="journal article" date="2012" name="Science">
        <title>The Paleozoic origin of enzymatic lignin decomposition reconstructed from 31 fungal genomes.</title>
        <authorList>
            <person name="Floudas D."/>
            <person name="Binder M."/>
            <person name="Riley R."/>
            <person name="Barry K."/>
            <person name="Blanchette R.A."/>
            <person name="Henrissat B."/>
            <person name="Martinez A.T."/>
            <person name="Otillar R."/>
            <person name="Spatafora J.W."/>
            <person name="Yadav J.S."/>
            <person name="Aerts A."/>
            <person name="Benoit I."/>
            <person name="Boyd A."/>
            <person name="Carlson A."/>
            <person name="Copeland A."/>
            <person name="Coutinho P.M."/>
            <person name="de Vries R.P."/>
            <person name="Ferreira P."/>
            <person name="Findley K."/>
            <person name="Foster B."/>
            <person name="Gaskell J."/>
            <person name="Glotzer D."/>
            <person name="Gorecki P."/>
            <person name="Heitman J."/>
            <person name="Hesse C."/>
            <person name="Hori C."/>
            <person name="Igarashi K."/>
            <person name="Jurgens J.A."/>
            <person name="Kallen N."/>
            <person name="Kersten P."/>
            <person name="Kohler A."/>
            <person name="Kuees U."/>
            <person name="Kumar T.K.A."/>
            <person name="Kuo A."/>
            <person name="LaButti K."/>
            <person name="Larrondo L.F."/>
            <person name="Lindquist E."/>
            <person name="Ling A."/>
            <person name="Lombard V."/>
            <person name="Lucas S."/>
            <person name="Lundell T."/>
            <person name="Martin R."/>
            <person name="McLaughlin D.J."/>
            <person name="Morgenstern I."/>
            <person name="Morin E."/>
            <person name="Murat C."/>
            <person name="Nagy L.G."/>
            <person name="Nolan M."/>
            <person name="Ohm R.A."/>
            <person name="Patyshakuliyeva A."/>
            <person name="Rokas A."/>
            <person name="Ruiz-Duenas F.J."/>
            <person name="Sabat G."/>
            <person name="Salamov A."/>
            <person name="Samejima M."/>
            <person name="Schmutz J."/>
            <person name="Slot J.C."/>
            <person name="St John F."/>
            <person name="Stenlid J."/>
            <person name="Sun H."/>
            <person name="Sun S."/>
            <person name="Syed K."/>
            <person name="Tsang A."/>
            <person name="Wiebenga A."/>
            <person name="Young D."/>
            <person name="Pisabarro A."/>
            <person name="Eastwood D.C."/>
            <person name="Martin F."/>
            <person name="Cullen D."/>
            <person name="Grigoriev I.V."/>
            <person name="Hibbett D.S."/>
        </authorList>
    </citation>
    <scope>NUCLEOTIDE SEQUENCE [LARGE SCALE GENOMIC DNA]</scope>
    <source>
        <strain evidence="3 4">DJM-731 SS1</strain>
    </source>
</reference>
<dbReference type="GO" id="GO:0004672">
    <property type="term" value="F:protein kinase activity"/>
    <property type="evidence" value="ECO:0007669"/>
    <property type="project" value="InterPro"/>
</dbReference>
<feature type="compositionally biased region" description="Polar residues" evidence="1">
    <location>
        <begin position="378"/>
        <end position="394"/>
    </location>
</feature>
<evidence type="ECO:0000313" key="4">
    <source>
        <dbReference type="Proteomes" id="UP000030653"/>
    </source>
</evidence>
<dbReference type="EMBL" id="JH795855">
    <property type="protein sequence ID" value="EJU06304.1"/>
    <property type="molecule type" value="Genomic_DNA"/>
</dbReference>
<gene>
    <name evidence="3" type="ORF">DACRYDRAFT_113030</name>
</gene>
<dbReference type="AlphaFoldDB" id="M5GBH1"/>
<dbReference type="HOGENOM" id="CLU_013871_2_2_1"/>
<dbReference type="OrthoDB" id="4062651at2759"/>
<keyword evidence="4" id="KW-1185">Reference proteome</keyword>
<feature type="region of interest" description="Disordered" evidence="1">
    <location>
        <begin position="372"/>
        <end position="394"/>
    </location>
</feature>
<dbReference type="RefSeq" id="XP_040633198.1">
    <property type="nucleotide sequence ID" value="XM_040769549.1"/>
</dbReference>
<protein>
    <recommendedName>
        <fullName evidence="2">Protein kinase domain-containing protein</fullName>
    </recommendedName>
</protein>
<evidence type="ECO:0000259" key="2">
    <source>
        <dbReference type="PROSITE" id="PS50011"/>
    </source>
</evidence>
<dbReference type="GeneID" id="63684611"/>
<name>M5GBH1_DACPD</name>
<sequence>MAKEAFVFVEDLDNITAYDVTGLKIAFDLKALGKQTWGKGDWPSRVANLYIRNQDELLDERKRDAIFVRSRLKTFEPITTTPEDCVHYVLALTPIKRKHTETSSSVSGRKGQKRRTSHHIQEPLLQFIRNAPPPSVSAQPSIFMSRQKKDFAVLNGRPADKIGPSTTLYFEGFGQFLEELARPSHSLPEEFSAEELHEADKLMGASVNFYETEQGRRNAMEPPMDKLLGGMLVQIKLATGATGTGSIIAPCFSSYPYQIITAAVEWDNELASGESDAGLQAQLTMEKDWAEERMALVRMVSCCPSVLLSVVGPYIQISAMVHLDATVVEPLTDYITLQRGSDCPQSIRRICHIFACIRRLLHTLHEHYKHLKLPPTKPTGQHSPDGHSVSSQNDNPYLPCHTKVGGKHLTYKGALEGYPASRHIFEAELDGQPVVVKFTASYSAEAHRILANAGLAPPVLYFERIPGGLFQVVMSFIQGSTLYDYLTDHQPSPKSVQNIISKTEEGLVLLHRAGYVFGDLRTPNLMLPDSGGFMFIDWDMAGREGVPRWPPNLNREIFWPEGVKNGGFITQANDLAMLELLRHEI</sequence>
<proteinExistence type="predicted"/>